<dbReference type="PANTHER" id="PTHR13696">
    <property type="entry name" value="P-LOOP CONTAINING NUCLEOSIDE TRIPHOSPHATE HYDROLASE"/>
    <property type="match status" value="1"/>
</dbReference>
<sequence>MAKIIVLGAMKGGVGKSVSTYNLAYSLKKLGKNVLMVDFDGSANITKCVVENMKTVKISIGDLMLNQMDKEEQPNPAEYIINRNGVDFIPSSQMLSAVDAKSRLEMGAEKILACILEPFRKEYDYILIDTCPSLNALTINALSVADELIIAADTQFWAMTGLEDYLGTVKKIKNRINSRLEVSGILLTMCEERTNLCKVITQEVEDQFNGKPRIFNSKIPRNIKVGESVYYGEPLLEYAPRTKACKMYQNLAKEVIADEK</sequence>
<dbReference type="Proteomes" id="UP000245845">
    <property type="component" value="Unassembled WGS sequence"/>
</dbReference>
<dbReference type="CDD" id="cd02042">
    <property type="entry name" value="ParAB_family"/>
    <property type="match status" value="1"/>
</dbReference>
<dbReference type="PANTHER" id="PTHR13696:SF99">
    <property type="entry name" value="COBYRINIC ACID AC-DIAMIDE SYNTHASE"/>
    <property type="match status" value="1"/>
</dbReference>
<gene>
    <name evidence="2" type="ORF">A8806_101592</name>
</gene>
<proteinExistence type="predicted"/>
<dbReference type="Gene3D" id="3.40.50.300">
    <property type="entry name" value="P-loop containing nucleotide triphosphate hydrolases"/>
    <property type="match status" value="1"/>
</dbReference>
<dbReference type="InterPro" id="IPR027417">
    <property type="entry name" value="P-loop_NTPase"/>
</dbReference>
<dbReference type="SUPFAM" id="SSF52540">
    <property type="entry name" value="P-loop containing nucleoside triphosphate hydrolases"/>
    <property type="match status" value="1"/>
</dbReference>
<dbReference type="Pfam" id="PF13614">
    <property type="entry name" value="AAA_31"/>
    <property type="match status" value="1"/>
</dbReference>
<keyword evidence="3" id="KW-1185">Reference proteome</keyword>
<accession>A0A2Y9BBL3</accession>
<organism evidence="2 3">
    <name type="scientific">Faecalicatena orotica</name>
    <dbReference type="NCBI Taxonomy" id="1544"/>
    <lineage>
        <taxon>Bacteria</taxon>
        <taxon>Bacillati</taxon>
        <taxon>Bacillota</taxon>
        <taxon>Clostridia</taxon>
        <taxon>Lachnospirales</taxon>
        <taxon>Lachnospiraceae</taxon>
        <taxon>Faecalicatena</taxon>
    </lineage>
</organism>
<name>A0A2Y9BBL3_9FIRM</name>
<reference evidence="2 3" key="1">
    <citation type="submission" date="2018-05" db="EMBL/GenBank/DDBJ databases">
        <title>The Hungate 1000. A catalogue of reference genomes from the rumen microbiome.</title>
        <authorList>
            <person name="Kelly W."/>
        </authorList>
    </citation>
    <scope>NUCLEOTIDE SEQUENCE [LARGE SCALE GENOMIC DNA]</scope>
    <source>
        <strain evidence="2 3">NLAE-zl-C242</strain>
    </source>
</reference>
<dbReference type="OrthoDB" id="9815116at2"/>
<dbReference type="InterPro" id="IPR050678">
    <property type="entry name" value="DNA_Partitioning_ATPase"/>
</dbReference>
<dbReference type="InterPro" id="IPR025669">
    <property type="entry name" value="AAA_dom"/>
</dbReference>
<evidence type="ECO:0000313" key="2">
    <source>
        <dbReference type="EMBL" id="PWJ32304.1"/>
    </source>
</evidence>
<dbReference type="RefSeq" id="WP_109729644.1">
    <property type="nucleotide sequence ID" value="NZ_BAAACK010000007.1"/>
</dbReference>
<protein>
    <submittedName>
        <fullName evidence="2">Chromosome partitioning protein</fullName>
    </submittedName>
</protein>
<evidence type="ECO:0000259" key="1">
    <source>
        <dbReference type="Pfam" id="PF13614"/>
    </source>
</evidence>
<comment type="caution">
    <text evidence="2">The sequence shown here is derived from an EMBL/GenBank/DDBJ whole genome shotgun (WGS) entry which is preliminary data.</text>
</comment>
<feature type="domain" description="AAA" evidence="1">
    <location>
        <begin position="2"/>
        <end position="182"/>
    </location>
</feature>
<evidence type="ECO:0000313" key="3">
    <source>
        <dbReference type="Proteomes" id="UP000245845"/>
    </source>
</evidence>
<dbReference type="EMBL" id="QGDL01000001">
    <property type="protein sequence ID" value="PWJ32304.1"/>
    <property type="molecule type" value="Genomic_DNA"/>
</dbReference>
<dbReference type="AlphaFoldDB" id="A0A2Y9BBL3"/>